<gene>
    <name evidence="2" type="ORF">V1633_19450</name>
</gene>
<keyword evidence="3" id="KW-1185">Reference proteome</keyword>
<reference evidence="2 3" key="1">
    <citation type="submission" date="2024-01" db="EMBL/GenBank/DDBJ databases">
        <title>Genome insights into Plantactinospora sonchi sp. nov.</title>
        <authorList>
            <person name="Wang L."/>
        </authorList>
    </citation>
    <scope>NUCLEOTIDE SEQUENCE [LARGE SCALE GENOMIC DNA]</scope>
    <source>
        <strain evidence="2 3">NEAU-QY2</strain>
    </source>
</reference>
<dbReference type="EMBL" id="JAZGQK010000016">
    <property type="protein sequence ID" value="MEE6260664.1"/>
    <property type="molecule type" value="Genomic_DNA"/>
</dbReference>
<protein>
    <submittedName>
        <fullName evidence="2">Uncharacterized protein</fullName>
    </submittedName>
</protein>
<evidence type="ECO:0000313" key="3">
    <source>
        <dbReference type="Proteomes" id="UP001332243"/>
    </source>
</evidence>
<feature type="compositionally biased region" description="Low complexity" evidence="1">
    <location>
        <begin position="130"/>
        <end position="146"/>
    </location>
</feature>
<feature type="compositionally biased region" description="Gly residues" evidence="1">
    <location>
        <begin position="55"/>
        <end position="65"/>
    </location>
</feature>
<accession>A0ABU7RWS6</accession>
<dbReference type="Proteomes" id="UP001332243">
    <property type="component" value="Unassembled WGS sequence"/>
</dbReference>
<name>A0ABU7RWS6_9ACTN</name>
<feature type="region of interest" description="Disordered" evidence="1">
    <location>
        <begin position="118"/>
        <end position="163"/>
    </location>
</feature>
<proteinExistence type="predicted"/>
<comment type="caution">
    <text evidence="2">The sequence shown here is derived from an EMBL/GenBank/DDBJ whole genome shotgun (WGS) entry which is preliminary data.</text>
</comment>
<organism evidence="2 3">
    <name type="scientific">Plantactinospora sonchi</name>
    <dbReference type="NCBI Taxonomy" id="1544735"/>
    <lineage>
        <taxon>Bacteria</taxon>
        <taxon>Bacillati</taxon>
        <taxon>Actinomycetota</taxon>
        <taxon>Actinomycetes</taxon>
        <taxon>Micromonosporales</taxon>
        <taxon>Micromonosporaceae</taxon>
        <taxon>Plantactinospora</taxon>
    </lineage>
</organism>
<evidence type="ECO:0000256" key="1">
    <source>
        <dbReference type="SAM" id="MobiDB-lite"/>
    </source>
</evidence>
<sequence length="229" mass="22706">MTLLVLGLAIGSSGLLISSIAASLLAAVALVVGARQAAASRGGLGDEPFGDDGMAVGGDGEGPGGSRRRRPPTNTRVAPTDTRVAGAAGGYPADPSVPTGTVLTEPLQVSVPAQTIRSGAAPDDSGWRQPAGVSEPAGAGPGAVAADDTLPADEPAAQPVSPADATAVASLTAEVRVVDGRPRYHLADCDHLDGRESEPLPVGEAAELGFTPCGRCEPASRLLADTPPR</sequence>
<feature type="region of interest" description="Disordered" evidence="1">
    <location>
        <begin position="40"/>
        <end position="97"/>
    </location>
</feature>
<evidence type="ECO:0000313" key="2">
    <source>
        <dbReference type="EMBL" id="MEE6260664.1"/>
    </source>
</evidence>